<evidence type="ECO:0000256" key="1">
    <source>
        <dbReference type="SAM" id="SignalP"/>
    </source>
</evidence>
<organism evidence="2 3">
    <name type="scientific">Oldenlandia corymbosa var. corymbosa</name>
    <dbReference type="NCBI Taxonomy" id="529605"/>
    <lineage>
        <taxon>Eukaryota</taxon>
        <taxon>Viridiplantae</taxon>
        <taxon>Streptophyta</taxon>
        <taxon>Embryophyta</taxon>
        <taxon>Tracheophyta</taxon>
        <taxon>Spermatophyta</taxon>
        <taxon>Magnoliopsida</taxon>
        <taxon>eudicotyledons</taxon>
        <taxon>Gunneridae</taxon>
        <taxon>Pentapetalae</taxon>
        <taxon>asterids</taxon>
        <taxon>lamiids</taxon>
        <taxon>Gentianales</taxon>
        <taxon>Rubiaceae</taxon>
        <taxon>Rubioideae</taxon>
        <taxon>Spermacoceae</taxon>
        <taxon>Hedyotis-Oldenlandia complex</taxon>
        <taxon>Oldenlandia</taxon>
    </lineage>
</organism>
<keyword evidence="3" id="KW-1185">Reference proteome</keyword>
<reference evidence="2" key="1">
    <citation type="submission" date="2023-03" db="EMBL/GenBank/DDBJ databases">
        <authorList>
            <person name="Julca I."/>
        </authorList>
    </citation>
    <scope>NUCLEOTIDE SEQUENCE</scope>
</reference>
<sequence>MAKGCVSVKFINVILILCLLAISYGMVPKAEAIRPTPRKLSIWDDLSNVVNAVTCKLLPAAGCF</sequence>
<name>A0AAV1DN63_OLDCO</name>
<gene>
    <name evidence="2" type="ORF">OLC1_LOCUS16532</name>
</gene>
<evidence type="ECO:0000313" key="2">
    <source>
        <dbReference type="EMBL" id="CAI9108445.1"/>
    </source>
</evidence>
<dbReference type="Proteomes" id="UP001161247">
    <property type="component" value="Chromosome 6"/>
</dbReference>
<feature type="chain" id="PRO_5043751594" evidence="1">
    <location>
        <begin position="33"/>
        <end position="64"/>
    </location>
</feature>
<dbReference type="EMBL" id="OX459123">
    <property type="protein sequence ID" value="CAI9108445.1"/>
    <property type="molecule type" value="Genomic_DNA"/>
</dbReference>
<protein>
    <submittedName>
        <fullName evidence="2">OLC1v1008034C1</fullName>
    </submittedName>
</protein>
<keyword evidence="1" id="KW-0732">Signal</keyword>
<evidence type="ECO:0000313" key="3">
    <source>
        <dbReference type="Proteomes" id="UP001161247"/>
    </source>
</evidence>
<proteinExistence type="predicted"/>
<feature type="signal peptide" evidence="1">
    <location>
        <begin position="1"/>
        <end position="32"/>
    </location>
</feature>
<dbReference type="AlphaFoldDB" id="A0AAV1DN63"/>
<accession>A0AAV1DN63</accession>